<proteinExistence type="predicted"/>
<protein>
    <recommendedName>
        <fullName evidence="1">Reverse transcriptase domain-containing protein</fullName>
    </recommendedName>
</protein>
<sequence length="195" mass="22658">MFTNRFLSKLLYTIISQALPDLISLSKSDFAPGRLIADNILLAQEMTHHLVIRHSKGNLILKLDMSEAYDRVNWKFLYVILEKMGFPSRFIALINHAIEHCWFTVLVNGEPSGFFKSSQGLRQCDLITYIIHPCCRGLSRGLNHFFSQNPDMFYHTGCKIRVTHLAYTDDIIIFTRCDEQFLSKLMQFLDLYETN</sequence>
<dbReference type="InterPro" id="IPR052343">
    <property type="entry name" value="Retrotransposon-Effector_Assoc"/>
</dbReference>
<dbReference type="Pfam" id="PF00078">
    <property type="entry name" value="RVT_1"/>
    <property type="match status" value="1"/>
</dbReference>
<comment type="caution">
    <text evidence="2">The sequence shown here is derived from an EMBL/GenBank/DDBJ whole genome shotgun (WGS) entry which is preliminary data.</text>
</comment>
<accession>A0AAW2MK71</accession>
<dbReference type="EMBL" id="JACGWK010000010">
    <property type="protein sequence ID" value="KAL0331657.1"/>
    <property type="molecule type" value="Genomic_DNA"/>
</dbReference>
<gene>
    <name evidence="2" type="ORF">Sangu_1711200</name>
</gene>
<organism evidence="2">
    <name type="scientific">Sesamum angustifolium</name>
    <dbReference type="NCBI Taxonomy" id="2727405"/>
    <lineage>
        <taxon>Eukaryota</taxon>
        <taxon>Viridiplantae</taxon>
        <taxon>Streptophyta</taxon>
        <taxon>Embryophyta</taxon>
        <taxon>Tracheophyta</taxon>
        <taxon>Spermatophyta</taxon>
        <taxon>Magnoliopsida</taxon>
        <taxon>eudicotyledons</taxon>
        <taxon>Gunneridae</taxon>
        <taxon>Pentapetalae</taxon>
        <taxon>asterids</taxon>
        <taxon>lamiids</taxon>
        <taxon>Lamiales</taxon>
        <taxon>Pedaliaceae</taxon>
        <taxon>Sesamum</taxon>
    </lineage>
</organism>
<feature type="domain" description="Reverse transcriptase" evidence="1">
    <location>
        <begin position="7"/>
        <end position="186"/>
    </location>
</feature>
<evidence type="ECO:0000259" key="1">
    <source>
        <dbReference type="Pfam" id="PF00078"/>
    </source>
</evidence>
<name>A0AAW2MK71_9LAMI</name>
<dbReference type="InterPro" id="IPR000477">
    <property type="entry name" value="RT_dom"/>
</dbReference>
<dbReference type="PANTHER" id="PTHR46890">
    <property type="entry name" value="NON-LTR RETROLELEMENT REVERSE TRANSCRIPTASE-LIKE PROTEIN-RELATED"/>
    <property type="match status" value="1"/>
</dbReference>
<evidence type="ECO:0000313" key="2">
    <source>
        <dbReference type="EMBL" id="KAL0331657.1"/>
    </source>
</evidence>
<reference evidence="2" key="1">
    <citation type="submission" date="2020-06" db="EMBL/GenBank/DDBJ databases">
        <authorList>
            <person name="Li T."/>
            <person name="Hu X."/>
            <person name="Zhang T."/>
            <person name="Song X."/>
            <person name="Zhang H."/>
            <person name="Dai N."/>
            <person name="Sheng W."/>
            <person name="Hou X."/>
            <person name="Wei L."/>
        </authorList>
    </citation>
    <scope>NUCLEOTIDE SEQUENCE</scope>
    <source>
        <strain evidence="2">G01</strain>
        <tissue evidence="2">Leaf</tissue>
    </source>
</reference>
<dbReference type="PANTHER" id="PTHR46890:SF48">
    <property type="entry name" value="RNA-DIRECTED DNA POLYMERASE"/>
    <property type="match status" value="1"/>
</dbReference>
<dbReference type="AlphaFoldDB" id="A0AAW2MK71"/>
<reference evidence="2" key="2">
    <citation type="journal article" date="2024" name="Plant">
        <title>Genomic evolution and insights into agronomic trait innovations of Sesamum species.</title>
        <authorList>
            <person name="Miao H."/>
            <person name="Wang L."/>
            <person name="Qu L."/>
            <person name="Liu H."/>
            <person name="Sun Y."/>
            <person name="Le M."/>
            <person name="Wang Q."/>
            <person name="Wei S."/>
            <person name="Zheng Y."/>
            <person name="Lin W."/>
            <person name="Duan Y."/>
            <person name="Cao H."/>
            <person name="Xiong S."/>
            <person name="Wang X."/>
            <person name="Wei L."/>
            <person name="Li C."/>
            <person name="Ma Q."/>
            <person name="Ju M."/>
            <person name="Zhao R."/>
            <person name="Li G."/>
            <person name="Mu C."/>
            <person name="Tian Q."/>
            <person name="Mei H."/>
            <person name="Zhang T."/>
            <person name="Gao T."/>
            <person name="Zhang H."/>
        </authorList>
    </citation>
    <scope>NUCLEOTIDE SEQUENCE</scope>
    <source>
        <strain evidence="2">G01</strain>
    </source>
</reference>